<dbReference type="PANTHER" id="PTHR45923:SF14">
    <property type="entry name" value="PROTEIN ROOT HAIR DEFECTIVE 3 HOMOLOG"/>
    <property type="match status" value="1"/>
</dbReference>
<sequence length="253" mass="28277">MGDPLIFMCLDHILACYANIAVDFNFLRACFIYWALVSDSRDLVYVVFIYMISYSDTTTAECYTTQLIEGDGTFNGDELDDFIEQVKLAECGHSYVIVSIMGPQSSGKSTLLNHLFHANFKEMNVDMGRTQTTQGIWIARCVGIEPCTIVMDIEGTDGQERGETPLEVLESSLRNDIQKVEVVALSNYEYKEEEFKEQVATLRQKFIQSTAPGGLASDRRGVIPASGLSLSAKEIWKLVKGNEDLKLPTHMVT</sequence>
<keyword evidence="4" id="KW-0342">GTP-binding</keyword>
<reference evidence="8" key="1">
    <citation type="journal article" date="2023" name="bioRxiv">
        <title>Improved chromosome-level genome assembly for marigold (Tagetes erecta).</title>
        <authorList>
            <person name="Jiang F."/>
            <person name="Yuan L."/>
            <person name="Wang S."/>
            <person name="Wang H."/>
            <person name="Xu D."/>
            <person name="Wang A."/>
            <person name="Fan W."/>
        </authorList>
    </citation>
    <scope>NUCLEOTIDE SEQUENCE</scope>
    <source>
        <strain evidence="8">WSJ</strain>
        <tissue evidence="8">Leaf</tissue>
    </source>
</reference>
<evidence type="ECO:0000313" key="9">
    <source>
        <dbReference type="Proteomes" id="UP001229421"/>
    </source>
</evidence>
<dbReference type="GO" id="GO:0005525">
    <property type="term" value="F:GTP binding"/>
    <property type="evidence" value="ECO:0007669"/>
    <property type="project" value="UniProtKB-KW"/>
</dbReference>
<evidence type="ECO:0000256" key="1">
    <source>
        <dbReference type="ARBA" id="ARBA00022741"/>
    </source>
</evidence>
<evidence type="ECO:0000256" key="6">
    <source>
        <dbReference type="PROSITE-ProRule" id="PRU01052"/>
    </source>
</evidence>
<keyword evidence="1" id="KW-0547">Nucleotide-binding</keyword>
<accession>A0AAD8KLH4</accession>
<name>A0AAD8KLH4_TARER</name>
<keyword evidence="9" id="KW-1185">Reference proteome</keyword>
<evidence type="ECO:0000256" key="4">
    <source>
        <dbReference type="ARBA" id="ARBA00023134"/>
    </source>
</evidence>
<keyword evidence="2" id="KW-0378">Hydrolase</keyword>
<dbReference type="Proteomes" id="UP001229421">
    <property type="component" value="Unassembled WGS sequence"/>
</dbReference>
<evidence type="ECO:0000259" key="7">
    <source>
        <dbReference type="PROSITE" id="PS51715"/>
    </source>
</evidence>
<protein>
    <recommendedName>
        <fullName evidence="7">GB1/RHD3-type G domain-containing protein</fullName>
    </recommendedName>
</protein>
<proteinExistence type="inferred from homology"/>
<organism evidence="8 9">
    <name type="scientific">Tagetes erecta</name>
    <name type="common">African marigold</name>
    <dbReference type="NCBI Taxonomy" id="13708"/>
    <lineage>
        <taxon>Eukaryota</taxon>
        <taxon>Viridiplantae</taxon>
        <taxon>Streptophyta</taxon>
        <taxon>Embryophyta</taxon>
        <taxon>Tracheophyta</taxon>
        <taxon>Spermatophyta</taxon>
        <taxon>Magnoliopsida</taxon>
        <taxon>eudicotyledons</taxon>
        <taxon>Gunneridae</taxon>
        <taxon>Pentapetalae</taxon>
        <taxon>asterids</taxon>
        <taxon>campanulids</taxon>
        <taxon>Asterales</taxon>
        <taxon>Asteraceae</taxon>
        <taxon>Asteroideae</taxon>
        <taxon>Heliantheae alliance</taxon>
        <taxon>Tageteae</taxon>
        <taxon>Tagetes</taxon>
    </lineage>
</organism>
<dbReference type="EMBL" id="JAUHHV010000006">
    <property type="protein sequence ID" value="KAK1422517.1"/>
    <property type="molecule type" value="Genomic_DNA"/>
</dbReference>
<dbReference type="SUPFAM" id="SSF52540">
    <property type="entry name" value="P-loop containing nucleoside triphosphate hydrolases"/>
    <property type="match status" value="1"/>
</dbReference>
<comment type="similarity">
    <text evidence="6">Belongs to the TRAFAC class dynamin-like GTPase superfamily. GB1/RHD3 GTPase family.</text>
</comment>
<evidence type="ECO:0000256" key="3">
    <source>
        <dbReference type="ARBA" id="ARBA00022824"/>
    </source>
</evidence>
<dbReference type="Gene3D" id="3.40.50.300">
    <property type="entry name" value="P-loop containing nucleotide triphosphate hydrolases"/>
    <property type="match status" value="1"/>
</dbReference>
<keyword evidence="3" id="KW-0256">Endoplasmic reticulum</keyword>
<dbReference type="InterPro" id="IPR008803">
    <property type="entry name" value="RHD3/Sey1"/>
</dbReference>
<keyword evidence="5" id="KW-0472">Membrane</keyword>
<evidence type="ECO:0000256" key="2">
    <source>
        <dbReference type="ARBA" id="ARBA00022801"/>
    </source>
</evidence>
<feature type="domain" description="GB1/RHD3-type G" evidence="7">
    <location>
        <begin position="92"/>
        <end position="178"/>
    </location>
</feature>
<dbReference type="GO" id="GO:0016320">
    <property type="term" value="P:endoplasmic reticulum membrane fusion"/>
    <property type="evidence" value="ECO:0007669"/>
    <property type="project" value="TreeGrafter"/>
</dbReference>
<dbReference type="GO" id="GO:0003924">
    <property type="term" value="F:GTPase activity"/>
    <property type="evidence" value="ECO:0007669"/>
    <property type="project" value="TreeGrafter"/>
</dbReference>
<dbReference type="InterPro" id="IPR027417">
    <property type="entry name" value="P-loop_NTPase"/>
</dbReference>
<evidence type="ECO:0000256" key="5">
    <source>
        <dbReference type="ARBA" id="ARBA00023136"/>
    </source>
</evidence>
<evidence type="ECO:0000313" key="8">
    <source>
        <dbReference type="EMBL" id="KAK1422517.1"/>
    </source>
</evidence>
<dbReference type="Pfam" id="PF05879">
    <property type="entry name" value="RHD3_GTPase"/>
    <property type="match status" value="2"/>
</dbReference>
<dbReference type="PROSITE" id="PS51715">
    <property type="entry name" value="G_GB1_RHD3"/>
    <property type="match status" value="1"/>
</dbReference>
<dbReference type="AlphaFoldDB" id="A0AAD8KLH4"/>
<comment type="caution">
    <text evidence="8">The sequence shown here is derived from an EMBL/GenBank/DDBJ whole genome shotgun (WGS) entry which is preliminary data.</text>
</comment>
<gene>
    <name evidence="8" type="ORF">QVD17_25694</name>
</gene>
<dbReference type="GO" id="GO:0005783">
    <property type="term" value="C:endoplasmic reticulum"/>
    <property type="evidence" value="ECO:0007669"/>
    <property type="project" value="TreeGrafter"/>
</dbReference>
<dbReference type="PANTHER" id="PTHR45923">
    <property type="entry name" value="PROTEIN SEY1"/>
    <property type="match status" value="1"/>
</dbReference>
<dbReference type="InterPro" id="IPR030386">
    <property type="entry name" value="G_GB1_RHD3_dom"/>
</dbReference>